<dbReference type="OrthoDB" id="839573at2"/>
<feature type="transmembrane region" description="Helical" evidence="2">
    <location>
        <begin position="6"/>
        <end position="23"/>
    </location>
</feature>
<dbReference type="AlphaFoldDB" id="A0A150XGJ1"/>
<name>A0A150XGJ1_9BACT</name>
<accession>A0A150XGJ1</accession>
<dbReference type="RefSeq" id="WP_068216587.1">
    <property type="nucleotide sequence ID" value="NZ_CP139724.1"/>
</dbReference>
<evidence type="ECO:0000313" key="3">
    <source>
        <dbReference type="EMBL" id="KYG77827.1"/>
    </source>
</evidence>
<sequence length="76" mass="8380">MNSFYYDLILSGLTYVLLTYLAFTLMRSRKRTSGTDNNDGGISIDSGPKIDLPPGIVWPDGSGGSMPSKELERETY</sequence>
<keyword evidence="2" id="KW-1133">Transmembrane helix</keyword>
<gene>
    <name evidence="3" type="ORF">AWW68_03405</name>
</gene>
<protein>
    <submittedName>
        <fullName evidence="3">Uncharacterized protein</fullName>
    </submittedName>
</protein>
<evidence type="ECO:0000256" key="1">
    <source>
        <dbReference type="SAM" id="MobiDB-lite"/>
    </source>
</evidence>
<dbReference type="EMBL" id="LRPC01000001">
    <property type="protein sequence ID" value="KYG77827.1"/>
    <property type="molecule type" value="Genomic_DNA"/>
</dbReference>
<evidence type="ECO:0000256" key="2">
    <source>
        <dbReference type="SAM" id="Phobius"/>
    </source>
</evidence>
<reference evidence="3 4" key="1">
    <citation type="submission" date="2016-01" db="EMBL/GenBank/DDBJ databases">
        <title>Genome sequencing of Roseivirga spongicola UST030701-084.</title>
        <authorList>
            <person name="Selvaratnam C."/>
            <person name="Thevarajoo S."/>
            <person name="Goh K.M."/>
            <person name="Ee R."/>
            <person name="Chan K.-G."/>
            <person name="Chong C.S."/>
        </authorList>
    </citation>
    <scope>NUCLEOTIDE SEQUENCE [LARGE SCALE GENOMIC DNA]</scope>
    <source>
        <strain evidence="3 4">UST030701-084</strain>
    </source>
</reference>
<organism evidence="3 4">
    <name type="scientific">Roseivirga spongicola</name>
    <dbReference type="NCBI Taxonomy" id="333140"/>
    <lineage>
        <taxon>Bacteria</taxon>
        <taxon>Pseudomonadati</taxon>
        <taxon>Bacteroidota</taxon>
        <taxon>Cytophagia</taxon>
        <taxon>Cytophagales</taxon>
        <taxon>Roseivirgaceae</taxon>
        <taxon>Roseivirga</taxon>
    </lineage>
</organism>
<comment type="caution">
    <text evidence="3">The sequence shown here is derived from an EMBL/GenBank/DDBJ whole genome shotgun (WGS) entry which is preliminary data.</text>
</comment>
<dbReference type="Proteomes" id="UP000075606">
    <property type="component" value="Unassembled WGS sequence"/>
</dbReference>
<proteinExistence type="predicted"/>
<evidence type="ECO:0000313" key="4">
    <source>
        <dbReference type="Proteomes" id="UP000075606"/>
    </source>
</evidence>
<keyword evidence="2" id="KW-0812">Transmembrane</keyword>
<keyword evidence="4" id="KW-1185">Reference proteome</keyword>
<dbReference type="STRING" id="333140.AWW68_03405"/>
<feature type="region of interest" description="Disordered" evidence="1">
    <location>
        <begin position="31"/>
        <end position="76"/>
    </location>
</feature>
<keyword evidence="2" id="KW-0472">Membrane</keyword>